<evidence type="ECO:0000313" key="2">
    <source>
        <dbReference type="EMBL" id="TCO54789.1"/>
    </source>
</evidence>
<protein>
    <submittedName>
        <fullName evidence="2">Uncharacterized protein</fullName>
    </submittedName>
</protein>
<dbReference type="AlphaFoldDB" id="A0A4R2JEW2"/>
<name>A0A4R2JEW2_9PSEU</name>
<evidence type="ECO:0000256" key="1">
    <source>
        <dbReference type="SAM" id="MobiDB-lite"/>
    </source>
</evidence>
<dbReference type="OrthoDB" id="3628364at2"/>
<proteinExistence type="predicted"/>
<comment type="caution">
    <text evidence="2">The sequence shown here is derived from an EMBL/GenBank/DDBJ whole genome shotgun (WGS) entry which is preliminary data.</text>
</comment>
<organism evidence="2 3">
    <name type="scientific">Actinocrispum wychmicini</name>
    <dbReference type="NCBI Taxonomy" id="1213861"/>
    <lineage>
        <taxon>Bacteria</taxon>
        <taxon>Bacillati</taxon>
        <taxon>Actinomycetota</taxon>
        <taxon>Actinomycetes</taxon>
        <taxon>Pseudonocardiales</taxon>
        <taxon>Pseudonocardiaceae</taxon>
        <taxon>Actinocrispum</taxon>
    </lineage>
</organism>
<evidence type="ECO:0000313" key="3">
    <source>
        <dbReference type="Proteomes" id="UP000295680"/>
    </source>
</evidence>
<keyword evidence="3" id="KW-1185">Reference proteome</keyword>
<dbReference type="RefSeq" id="WP_132122582.1">
    <property type="nucleotide sequence ID" value="NZ_SLWS01000008.1"/>
</dbReference>
<dbReference type="EMBL" id="SLWS01000008">
    <property type="protein sequence ID" value="TCO54789.1"/>
    <property type="molecule type" value="Genomic_DNA"/>
</dbReference>
<gene>
    <name evidence="2" type="ORF">EV192_10877</name>
</gene>
<feature type="compositionally biased region" description="Basic and acidic residues" evidence="1">
    <location>
        <begin position="122"/>
        <end position="132"/>
    </location>
</feature>
<feature type="region of interest" description="Disordered" evidence="1">
    <location>
        <begin position="106"/>
        <end position="132"/>
    </location>
</feature>
<reference evidence="2 3" key="1">
    <citation type="submission" date="2019-03" db="EMBL/GenBank/DDBJ databases">
        <title>Genomic Encyclopedia of Type Strains, Phase IV (KMG-IV): sequencing the most valuable type-strain genomes for metagenomic binning, comparative biology and taxonomic classification.</title>
        <authorList>
            <person name="Goeker M."/>
        </authorList>
    </citation>
    <scope>NUCLEOTIDE SEQUENCE [LARGE SCALE GENOMIC DNA]</scope>
    <source>
        <strain evidence="2 3">DSM 45934</strain>
    </source>
</reference>
<dbReference type="Proteomes" id="UP000295680">
    <property type="component" value="Unassembled WGS sequence"/>
</dbReference>
<sequence length="132" mass="14981">MAPPDQLQGETDGMKRFEAYVLAQLQEDYTVNLVRRRDALRRTGGMPEWGEMVDADNESTKKMHEFVTHMRQGFAAYSTWVHNTAVAYLAADDDARTAMLASLDVSHREEGLPDIDPSLEPPDTRMPREKGR</sequence>
<accession>A0A4R2JEW2</accession>